<evidence type="ECO:0000313" key="10">
    <source>
        <dbReference type="Proteomes" id="UP000472372"/>
    </source>
</evidence>
<feature type="transmembrane region" description="Helical" evidence="7">
    <location>
        <begin position="209"/>
        <end position="229"/>
    </location>
</feature>
<evidence type="ECO:0000256" key="6">
    <source>
        <dbReference type="SAM" id="MobiDB-lite"/>
    </source>
</evidence>
<evidence type="ECO:0000256" key="4">
    <source>
        <dbReference type="ARBA" id="ARBA00023136"/>
    </source>
</evidence>
<feature type="domain" description="Rhodopsin" evidence="8">
    <location>
        <begin position="47"/>
        <end position="271"/>
    </location>
</feature>
<sequence>MATGAALTPDIVLSWPTPNYVDPVSQKVSIEAAVYAITITMICFVAARLYVRGNQKSGIATDDWIMVAAAISNTATSVCLLILTTKGLGRHLYDVKIEWLVPFAKLNLASLTLYTVSITLTKISVCMTYLQLFPSRTNRIFCWTMITYQSLCPIESLWDPSITDKTCLDSHKLLTANAALGVVSDFLIFLWPVAPLWKVKLPLSQRVHLVAVFSFGVLTCVGGILKAVWIQDHFKTWDATWVGSRITIALCIEYNVGTMSGCLPCLRPLLKMVAPNFFAGSSAARPNGYPTSSGRGSWRKSHFGSKNANSVQLGSTGPSEYDDTHELTDAKNLGVPRIRIADGKRASQVGNNTVPLPDIQVTKDMYIRDGNDSPHIMINDTTSEEWIMKDDSHR</sequence>
<evidence type="ECO:0000256" key="5">
    <source>
        <dbReference type="ARBA" id="ARBA00038359"/>
    </source>
</evidence>
<proteinExistence type="inferred from homology"/>
<feature type="region of interest" description="Disordered" evidence="6">
    <location>
        <begin position="286"/>
        <end position="322"/>
    </location>
</feature>
<feature type="compositionally biased region" description="Polar residues" evidence="6">
    <location>
        <begin position="304"/>
        <end position="318"/>
    </location>
</feature>
<dbReference type="InterPro" id="IPR052337">
    <property type="entry name" value="SAT4-like"/>
</dbReference>
<feature type="transmembrane region" description="Helical" evidence="7">
    <location>
        <begin position="178"/>
        <end position="197"/>
    </location>
</feature>
<feature type="transmembrane region" description="Helical" evidence="7">
    <location>
        <begin position="63"/>
        <end position="83"/>
    </location>
</feature>
<dbReference type="InterPro" id="IPR049326">
    <property type="entry name" value="Rhodopsin_dom_fungi"/>
</dbReference>
<evidence type="ECO:0000256" key="2">
    <source>
        <dbReference type="ARBA" id="ARBA00022692"/>
    </source>
</evidence>
<gene>
    <name evidence="9" type="ORF">PTTW11_00360</name>
</gene>
<dbReference type="Proteomes" id="UP000472372">
    <property type="component" value="Chromosome 1"/>
</dbReference>
<dbReference type="GO" id="GO:0016020">
    <property type="term" value="C:membrane"/>
    <property type="evidence" value="ECO:0007669"/>
    <property type="project" value="UniProtKB-SubCell"/>
</dbReference>
<feature type="transmembrane region" description="Helical" evidence="7">
    <location>
        <begin position="111"/>
        <end position="133"/>
    </location>
</feature>
<protein>
    <recommendedName>
        <fullName evidence="8">Rhodopsin domain-containing protein</fullName>
    </recommendedName>
</protein>
<accession>A0A6S6V8H0</accession>
<keyword evidence="2 7" id="KW-0812">Transmembrane</keyword>
<dbReference type="EMBL" id="HG992977">
    <property type="protein sequence ID" value="CAE6996554.1"/>
    <property type="molecule type" value="Genomic_DNA"/>
</dbReference>
<name>A0A6S6V8H0_9PLEO</name>
<dbReference type="AlphaFoldDB" id="A0A6S6V8H0"/>
<reference evidence="9" key="1">
    <citation type="submission" date="2021-02" db="EMBL/GenBank/DDBJ databases">
        <authorList>
            <person name="Syme A R."/>
            <person name="Syme A R."/>
            <person name="Moolhuijzen P."/>
        </authorList>
    </citation>
    <scope>NUCLEOTIDE SEQUENCE</scope>
    <source>
        <strain evidence="9">W1-1</strain>
    </source>
</reference>
<feature type="transmembrane region" description="Helical" evidence="7">
    <location>
        <begin position="32"/>
        <end position="51"/>
    </location>
</feature>
<dbReference type="PANTHER" id="PTHR33048:SF47">
    <property type="entry name" value="INTEGRAL MEMBRANE PROTEIN-RELATED"/>
    <property type="match status" value="1"/>
</dbReference>
<dbReference type="Pfam" id="PF20684">
    <property type="entry name" value="Fung_rhodopsin"/>
    <property type="match status" value="1"/>
</dbReference>
<keyword evidence="4 7" id="KW-0472">Membrane</keyword>
<evidence type="ECO:0000259" key="8">
    <source>
        <dbReference type="Pfam" id="PF20684"/>
    </source>
</evidence>
<evidence type="ECO:0000256" key="1">
    <source>
        <dbReference type="ARBA" id="ARBA00004141"/>
    </source>
</evidence>
<comment type="similarity">
    <text evidence="5">Belongs to the SAT4 family.</text>
</comment>
<keyword evidence="3 7" id="KW-1133">Transmembrane helix</keyword>
<evidence type="ECO:0000256" key="7">
    <source>
        <dbReference type="SAM" id="Phobius"/>
    </source>
</evidence>
<dbReference type="PANTHER" id="PTHR33048">
    <property type="entry name" value="PTH11-LIKE INTEGRAL MEMBRANE PROTEIN (AFU_ORTHOLOGUE AFUA_5G11245)"/>
    <property type="match status" value="1"/>
</dbReference>
<organism evidence="9 10">
    <name type="scientific">Pyrenophora teres f. teres</name>
    <dbReference type="NCBI Taxonomy" id="97479"/>
    <lineage>
        <taxon>Eukaryota</taxon>
        <taxon>Fungi</taxon>
        <taxon>Dikarya</taxon>
        <taxon>Ascomycota</taxon>
        <taxon>Pezizomycotina</taxon>
        <taxon>Dothideomycetes</taxon>
        <taxon>Pleosporomycetidae</taxon>
        <taxon>Pleosporales</taxon>
        <taxon>Pleosporineae</taxon>
        <taxon>Pleosporaceae</taxon>
        <taxon>Pyrenophora</taxon>
    </lineage>
</organism>
<comment type="subcellular location">
    <subcellularLocation>
        <location evidence="1">Membrane</location>
        <topology evidence="1">Multi-pass membrane protein</topology>
    </subcellularLocation>
</comment>
<evidence type="ECO:0000256" key="3">
    <source>
        <dbReference type="ARBA" id="ARBA00022989"/>
    </source>
</evidence>
<evidence type="ECO:0000313" key="9">
    <source>
        <dbReference type="EMBL" id="CAE6996554.1"/>
    </source>
</evidence>